<dbReference type="Proteomes" id="UP001064048">
    <property type="component" value="Chromosome 15"/>
</dbReference>
<organism evidence="1 2">
    <name type="scientific">Choristoneura fumiferana</name>
    <name type="common">Spruce budworm moth</name>
    <name type="synonym">Archips fumiferana</name>
    <dbReference type="NCBI Taxonomy" id="7141"/>
    <lineage>
        <taxon>Eukaryota</taxon>
        <taxon>Metazoa</taxon>
        <taxon>Ecdysozoa</taxon>
        <taxon>Arthropoda</taxon>
        <taxon>Hexapoda</taxon>
        <taxon>Insecta</taxon>
        <taxon>Pterygota</taxon>
        <taxon>Neoptera</taxon>
        <taxon>Endopterygota</taxon>
        <taxon>Lepidoptera</taxon>
        <taxon>Glossata</taxon>
        <taxon>Ditrysia</taxon>
        <taxon>Tortricoidea</taxon>
        <taxon>Tortricidae</taxon>
        <taxon>Tortricinae</taxon>
        <taxon>Choristoneura</taxon>
    </lineage>
</organism>
<proteinExistence type="predicted"/>
<gene>
    <name evidence="1" type="ORF">MSG28_009384</name>
</gene>
<protein>
    <submittedName>
        <fullName evidence="1">Uncharacterized protein</fullName>
    </submittedName>
</protein>
<dbReference type="EMBL" id="CM046115">
    <property type="protein sequence ID" value="KAI8441132.1"/>
    <property type="molecule type" value="Genomic_DNA"/>
</dbReference>
<evidence type="ECO:0000313" key="2">
    <source>
        <dbReference type="Proteomes" id="UP001064048"/>
    </source>
</evidence>
<keyword evidence="2" id="KW-1185">Reference proteome</keyword>
<evidence type="ECO:0000313" key="1">
    <source>
        <dbReference type="EMBL" id="KAI8441132.1"/>
    </source>
</evidence>
<accession>A0ACC0KXX7</accession>
<name>A0ACC0KXX7_CHOFU</name>
<reference evidence="1 2" key="1">
    <citation type="journal article" date="2022" name="Genome Biol. Evol.">
        <title>The Spruce Budworm Genome: Reconstructing the Evolutionary History of Antifreeze Proteins.</title>
        <authorList>
            <person name="Beliveau C."/>
            <person name="Gagne P."/>
            <person name="Picq S."/>
            <person name="Vernygora O."/>
            <person name="Keeling C.I."/>
            <person name="Pinkney K."/>
            <person name="Doucet D."/>
            <person name="Wen F."/>
            <person name="Johnston J.S."/>
            <person name="Maaroufi H."/>
            <person name="Boyle B."/>
            <person name="Laroche J."/>
            <person name="Dewar K."/>
            <person name="Juretic N."/>
            <person name="Blackburn G."/>
            <person name="Nisole A."/>
            <person name="Brunet B."/>
            <person name="Brandao M."/>
            <person name="Lumley L."/>
            <person name="Duan J."/>
            <person name="Quan G."/>
            <person name="Lucarotti C.J."/>
            <person name="Roe A.D."/>
            <person name="Sperling F.A.H."/>
            <person name="Levesque R.C."/>
            <person name="Cusson M."/>
        </authorList>
    </citation>
    <scope>NUCLEOTIDE SEQUENCE [LARGE SCALE GENOMIC DNA]</scope>
    <source>
        <strain evidence="1">Glfc:IPQL:Cfum</strain>
    </source>
</reference>
<comment type="caution">
    <text evidence="1">The sequence shown here is derived from an EMBL/GenBank/DDBJ whole genome shotgun (WGS) entry which is preliminary data.</text>
</comment>
<sequence length="117" mass="12826">MAKSSELFQDDLFPPTLVTWSPWQPAAAWLASQPAPARTASLQPPGMQPLSAHTVGAAKEPAKPPQKAKPDLIKSHVPTDPKEKQDSIMKSMSAKVQINLKLEQDNMEGVDEAEWEQ</sequence>